<feature type="compositionally biased region" description="Basic and acidic residues" evidence="1">
    <location>
        <begin position="94"/>
        <end position="105"/>
    </location>
</feature>
<evidence type="ECO:0000313" key="2">
    <source>
        <dbReference type="EMBL" id="EFI95882.1"/>
    </source>
</evidence>
<dbReference type="GeneID" id="9589266"/>
<feature type="non-terminal residue" evidence="2">
    <location>
        <position position="462"/>
    </location>
</feature>
<dbReference type="InParanoid" id="D8Q6M6"/>
<protein>
    <submittedName>
        <fullName evidence="2">Uncharacterized protein</fullName>
    </submittedName>
</protein>
<dbReference type="Proteomes" id="UP000007431">
    <property type="component" value="Unassembled WGS sequence"/>
</dbReference>
<accession>D8Q6M6</accession>
<dbReference type="RefSeq" id="XP_003030785.1">
    <property type="nucleotide sequence ID" value="XM_003030739.1"/>
</dbReference>
<gene>
    <name evidence="2" type="ORF">SCHCODRAFT_109459</name>
</gene>
<name>D8Q6M6_SCHCM</name>
<reference evidence="2 3" key="1">
    <citation type="journal article" date="2010" name="Nat. Biotechnol.">
        <title>Genome sequence of the model mushroom Schizophyllum commune.</title>
        <authorList>
            <person name="Ohm R.A."/>
            <person name="de Jong J.F."/>
            <person name="Lugones L.G."/>
            <person name="Aerts A."/>
            <person name="Kothe E."/>
            <person name="Stajich J.E."/>
            <person name="de Vries R.P."/>
            <person name="Record E."/>
            <person name="Levasseur A."/>
            <person name="Baker S.E."/>
            <person name="Bartholomew K.A."/>
            <person name="Coutinho P.M."/>
            <person name="Erdmann S."/>
            <person name="Fowler T.J."/>
            <person name="Gathman A.C."/>
            <person name="Lombard V."/>
            <person name="Henrissat B."/>
            <person name="Knabe N."/>
            <person name="Kuees U."/>
            <person name="Lilly W.W."/>
            <person name="Lindquist E."/>
            <person name="Lucas S."/>
            <person name="Magnuson J.K."/>
            <person name="Piumi F."/>
            <person name="Raudaskoski M."/>
            <person name="Salamov A."/>
            <person name="Schmutz J."/>
            <person name="Schwarze F.W.M.R."/>
            <person name="vanKuyk P.A."/>
            <person name="Horton J.S."/>
            <person name="Grigoriev I.V."/>
            <person name="Woesten H.A.B."/>
        </authorList>
    </citation>
    <scope>NUCLEOTIDE SEQUENCE [LARGE SCALE GENOMIC DNA]</scope>
    <source>
        <strain evidence="3">H4-8 / FGSC 9210</strain>
    </source>
</reference>
<feature type="region of interest" description="Disordered" evidence="1">
    <location>
        <begin position="1"/>
        <end position="131"/>
    </location>
</feature>
<feature type="compositionally biased region" description="Pro residues" evidence="1">
    <location>
        <begin position="283"/>
        <end position="296"/>
    </location>
</feature>
<feature type="compositionally biased region" description="Basic and acidic residues" evidence="1">
    <location>
        <begin position="402"/>
        <end position="423"/>
    </location>
</feature>
<dbReference type="AlphaFoldDB" id="D8Q6M6"/>
<evidence type="ECO:0000313" key="3">
    <source>
        <dbReference type="Proteomes" id="UP000007431"/>
    </source>
</evidence>
<keyword evidence="3" id="KW-1185">Reference proteome</keyword>
<feature type="compositionally biased region" description="Low complexity" evidence="1">
    <location>
        <begin position="19"/>
        <end position="33"/>
    </location>
</feature>
<feature type="region of interest" description="Disordered" evidence="1">
    <location>
        <begin position="280"/>
        <end position="327"/>
    </location>
</feature>
<proteinExistence type="predicted"/>
<dbReference type="KEGG" id="scm:SCHCO_02702551"/>
<dbReference type="VEuPathDB" id="FungiDB:SCHCODRAFT_02702551"/>
<dbReference type="EMBL" id="GL377307">
    <property type="protein sequence ID" value="EFI95882.1"/>
    <property type="molecule type" value="Genomic_DNA"/>
</dbReference>
<feature type="region of interest" description="Disordered" evidence="1">
    <location>
        <begin position="393"/>
        <end position="462"/>
    </location>
</feature>
<feature type="compositionally biased region" description="Low complexity" evidence="1">
    <location>
        <begin position="304"/>
        <end position="327"/>
    </location>
</feature>
<organism evidence="3">
    <name type="scientific">Schizophyllum commune (strain H4-8 / FGSC 9210)</name>
    <name type="common">Split gill fungus</name>
    <dbReference type="NCBI Taxonomy" id="578458"/>
    <lineage>
        <taxon>Eukaryota</taxon>
        <taxon>Fungi</taxon>
        <taxon>Dikarya</taxon>
        <taxon>Basidiomycota</taxon>
        <taxon>Agaricomycotina</taxon>
        <taxon>Agaricomycetes</taxon>
        <taxon>Agaricomycetidae</taxon>
        <taxon>Agaricales</taxon>
        <taxon>Schizophyllaceae</taxon>
        <taxon>Schizophyllum</taxon>
    </lineage>
</organism>
<sequence length="462" mass="49384">MDTSEDFASPDAPTSSTRSAPADSNAAPSAMPSQPERSTTPLGPPPIPIGNAQGPADPPSSAMNKGKERADAMDTTSDDGVHDHSPGPAAQNERAPRGRTGEFTRRVGRGQRDSLALAGYSPKGEAPAQGSPLLPRTMVVRDLRRWANAADLEYAIRMLMDSVGERGLGLLRALSVGTGEPDHTGQTPTFDVYFTFDTVRDAALAIENAGRPWVFPTTGRRTRNAPADSRFYAFNIELVSEEAVTEAERGADVLRYPWFSLYAGSTHTARTWDRRALAAQPSYRPPSPRPSEPARPPSTLARQSAAPASTTCTSTEPSSSSSSTSSAALTGGLFEIETRIDFALGTVTISIDDLPRLSQMGVDVASAEARLDLGQGTATLPLDTMVRVFAPRAHSSSAMSHKTLEDRLSDPRRGSRDSETSSDKRKKRRRRGYTPPSTLPGPSRRRTPSPPPPPAALASRIS</sequence>
<dbReference type="HOGENOM" id="CLU_592049_0_0_1"/>
<evidence type="ECO:0000256" key="1">
    <source>
        <dbReference type="SAM" id="MobiDB-lite"/>
    </source>
</evidence>